<dbReference type="InterPro" id="IPR005493">
    <property type="entry name" value="RraA/RraA-like"/>
</dbReference>
<dbReference type="Gene3D" id="3.50.30.40">
    <property type="entry name" value="Ribonuclease E inhibitor RraA/RraA-like"/>
    <property type="match status" value="1"/>
</dbReference>
<evidence type="ECO:0000256" key="10">
    <source>
        <dbReference type="RuleBase" id="RU004338"/>
    </source>
</evidence>
<comment type="subunit">
    <text evidence="4 10">Homotrimer.</text>
</comment>
<feature type="binding site" evidence="9">
    <location>
        <position position="103"/>
    </location>
    <ligand>
        <name>substrate</name>
    </ligand>
</feature>
<dbReference type="RefSeq" id="WP_064803651.1">
    <property type="nucleotide sequence ID" value="NZ_CP016022.1"/>
</dbReference>
<dbReference type="EC" id="4.1.3.17" evidence="10"/>
<evidence type="ECO:0000256" key="8">
    <source>
        <dbReference type="ARBA" id="ARBA00047973"/>
    </source>
</evidence>
<evidence type="ECO:0000313" key="12">
    <source>
        <dbReference type="Proteomes" id="UP000078572"/>
    </source>
</evidence>
<accession>A0A191ZWY7</accession>
<evidence type="ECO:0000256" key="9">
    <source>
        <dbReference type="PIRSR" id="PIRSR605493-1"/>
    </source>
</evidence>
<dbReference type="NCBIfam" id="NF006875">
    <property type="entry name" value="PRK09372.1"/>
    <property type="match status" value="1"/>
</dbReference>
<evidence type="ECO:0000256" key="4">
    <source>
        <dbReference type="ARBA" id="ARBA00011233"/>
    </source>
</evidence>
<dbReference type="GO" id="GO:0051252">
    <property type="term" value="P:regulation of RNA metabolic process"/>
    <property type="evidence" value="ECO:0007669"/>
    <property type="project" value="InterPro"/>
</dbReference>
<dbReference type="GeneID" id="61526147"/>
<dbReference type="InterPro" id="IPR010203">
    <property type="entry name" value="RraA"/>
</dbReference>
<feature type="binding site" evidence="9">
    <location>
        <position position="104"/>
    </location>
    <ligand>
        <name>Mg(2+)</name>
        <dbReference type="ChEBI" id="CHEBI:18420"/>
    </ligand>
</feature>
<dbReference type="OrthoDB" id="943692at2"/>
<dbReference type="InterPro" id="IPR036704">
    <property type="entry name" value="RraA/RraA-like_sf"/>
</dbReference>
<evidence type="ECO:0000256" key="2">
    <source>
        <dbReference type="ARBA" id="ARBA00001968"/>
    </source>
</evidence>
<reference evidence="12" key="1">
    <citation type="submission" date="2016-06" db="EMBL/GenBank/DDBJ databases">
        <authorList>
            <person name="Xu Y."/>
            <person name="Nagy A."/>
            <person name="Yan X."/>
            <person name="Kim S.W."/>
            <person name="Haley B."/>
            <person name="Liu N.T."/>
            <person name="Nou X."/>
        </authorList>
    </citation>
    <scope>NUCLEOTIDE SEQUENCE [LARGE SCALE GENOMIC DNA]</scope>
    <source>
        <strain evidence="12">ATCC 49129</strain>
    </source>
</reference>
<organism evidence="11 12">
    <name type="scientific">Ralstonia insidiosa</name>
    <dbReference type="NCBI Taxonomy" id="190721"/>
    <lineage>
        <taxon>Bacteria</taxon>
        <taxon>Pseudomonadati</taxon>
        <taxon>Pseudomonadota</taxon>
        <taxon>Betaproteobacteria</taxon>
        <taxon>Burkholderiales</taxon>
        <taxon>Burkholderiaceae</taxon>
        <taxon>Ralstonia</taxon>
    </lineage>
</organism>
<evidence type="ECO:0000313" key="11">
    <source>
        <dbReference type="EMBL" id="ANJ72587.1"/>
    </source>
</evidence>
<dbReference type="Pfam" id="PF03737">
    <property type="entry name" value="RraA-like"/>
    <property type="match status" value="1"/>
</dbReference>
<dbReference type="Proteomes" id="UP000078572">
    <property type="component" value="Chromosome 1"/>
</dbReference>
<dbReference type="EC" id="4.1.1.112" evidence="10"/>
<comment type="catalytic activity">
    <reaction evidence="8 10">
        <text>oxaloacetate + H(+) = pyruvate + CO2</text>
        <dbReference type="Rhea" id="RHEA:15641"/>
        <dbReference type="ChEBI" id="CHEBI:15361"/>
        <dbReference type="ChEBI" id="CHEBI:15378"/>
        <dbReference type="ChEBI" id="CHEBI:16452"/>
        <dbReference type="ChEBI" id="CHEBI:16526"/>
        <dbReference type="EC" id="4.1.1.112"/>
    </reaction>
</comment>
<dbReference type="CDD" id="cd16841">
    <property type="entry name" value="RraA_family"/>
    <property type="match status" value="1"/>
</dbReference>
<evidence type="ECO:0000256" key="1">
    <source>
        <dbReference type="ARBA" id="ARBA00001342"/>
    </source>
</evidence>
<protein>
    <recommendedName>
        <fullName evidence="10">4-hydroxy-4-methyl-2-oxoglutarate aldolase</fullName>
        <shortName evidence="10">HMG aldolase</shortName>
        <ecNumber evidence="10">4.1.1.112</ecNumber>
        <ecNumber evidence="10">4.1.3.17</ecNumber>
    </recommendedName>
    <alternativeName>
        <fullName evidence="10">Oxaloacetate decarboxylase</fullName>
    </alternativeName>
</protein>
<dbReference type="SUPFAM" id="SSF89562">
    <property type="entry name" value="RraA-like"/>
    <property type="match status" value="1"/>
</dbReference>
<dbReference type="GO" id="GO:0047443">
    <property type="term" value="F:4-hydroxy-4-methyl-2-oxoglutarate aldolase activity"/>
    <property type="evidence" value="ECO:0007669"/>
    <property type="project" value="UniProtKB-EC"/>
</dbReference>
<dbReference type="GO" id="GO:0046872">
    <property type="term" value="F:metal ion binding"/>
    <property type="evidence" value="ECO:0007669"/>
    <property type="project" value="UniProtKB-KW"/>
</dbReference>
<comment type="function">
    <text evidence="7 10">Catalyzes the aldol cleavage of 4-hydroxy-4-methyl-2-oxoglutarate (HMG) into 2 molecules of pyruvate. Also contains a secondary oxaloacetate (OAA) decarboxylase activity due to the common pyruvate enolate transition state formed following C-C bond cleavage in the retro-aldol and decarboxylation reactions.</text>
</comment>
<dbReference type="EMBL" id="CP016022">
    <property type="protein sequence ID" value="ANJ72587.1"/>
    <property type="molecule type" value="Genomic_DNA"/>
</dbReference>
<dbReference type="PANTHER" id="PTHR33254">
    <property type="entry name" value="4-HYDROXY-4-METHYL-2-OXOGLUTARATE ALDOLASE 3-RELATED"/>
    <property type="match status" value="1"/>
</dbReference>
<dbReference type="PANTHER" id="PTHR33254:SF4">
    <property type="entry name" value="4-HYDROXY-4-METHYL-2-OXOGLUTARATE ALDOLASE 3-RELATED"/>
    <property type="match status" value="1"/>
</dbReference>
<dbReference type="GO" id="GO:0008948">
    <property type="term" value="F:oxaloacetate decarboxylase activity"/>
    <property type="evidence" value="ECO:0007669"/>
    <property type="project" value="UniProtKB-EC"/>
</dbReference>
<feature type="binding site" evidence="9">
    <location>
        <begin position="81"/>
        <end position="84"/>
    </location>
    <ligand>
        <name>substrate</name>
    </ligand>
</feature>
<evidence type="ECO:0000256" key="3">
    <source>
        <dbReference type="ARBA" id="ARBA00008621"/>
    </source>
</evidence>
<dbReference type="AlphaFoldDB" id="A0A191ZWY7"/>
<dbReference type="STRING" id="190721.ACS15_2007"/>
<evidence type="ECO:0000256" key="6">
    <source>
        <dbReference type="ARBA" id="ARBA00023239"/>
    </source>
</evidence>
<comment type="cofactor">
    <cofactor evidence="2 10">
        <name>a divalent metal cation</name>
        <dbReference type="ChEBI" id="CHEBI:60240"/>
    </cofactor>
</comment>
<comment type="similarity">
    <text evidence="3 10">Belongs to the class II aldolase/RraA-like family.</text>
</comment>
<comment type="cofactor">
    <cofactor evidence="9">
        <name>Mg(2+)</name>
        <dbReference type="ChEBI" id="CHEBI:18420"/>
    </cofactor>
</comment>
<gene>
    <name evidence="11" type="ORF">A9Y76_08960</name>
</gene>
<comment type="catalytic activity">
    <reaction evidence="1 10">
        <text>4-hydroxy-4-methyl-2-oxoglutarate = 2 pyruvate</text>
        <dbReference type="Rhea" id="RHEA:22748"/>
        <dbReference type="ChEBI" id="CHEBI:15361"/>
        <dbReference type="ChEBI" id="CHEBI:58276"/>
        <dbReference type="EC" id="4.1.3.17"/>
    </reaction>
</comment>
<proteinExistence type="inferred from homology"/>
<dbReference type="GO" id="GO:0008428">
    <property type="term" value="F:ribonuclease inhibitor activity"/>
    <property type="evidence" value="ECO:0007669"/>
    <property type="project" value="InterPro"/>
</dbReference>
<dbReference type="NCBIfam" id="TIGR01935">
    <property type="entry name" value="NOT-MenG"/>
    <property type="match status" value="1"/>
</dbReference>
<name>A0A191ZWY7_9RALS</name>
<keyword evidence="9" id="KW-0460">Magnesium</keyword>
<keyword evidence="6 10" id="KW-0456">Lyase</keyword>
<evidence type="ECO:0000256" key="7">
    <source>
        <dbReference type="ARBA" id="ARBA00025046"/>
    </source>
</evidence>
<keyword evidence="12" id="KW-1185">Reference proteome</keyword>
<evidence type="ECO:0000256" key="5">
    <source>
        <dbReference type="ARBA" id="ARBA00022723"/>
    </source>
</evidence>
<keyword evidence="5 9" id="KW-0479">Metal-binding</keyword>
<sequence length="165" mass="17636">MTMTPVTDLCDLHEDKLIYGSLRVLTPVFCSFGKRAAFAGPASTLKVFEDNGLVRAALEEQGAGRVLVIDGGGSLRCALVGGNLGKLAEENGWEGILLNGCVRDTRELIECNVGIHALAVHPRKSIKKNAGQREVGVQMPGAYIQSGEWIYADEDGVLVSQDPLV</sequence>